<dbReference type="GO" id="GO:0000014">
    <property type="term" value="F:single-stranded DNA endodeoxyribonuclease activity"/>
    <property type="evidence" value="ECO:0007669"/>
    <property type="project" value="TreeGrafter"/>
</dbReference>
<keyword evidence="9" id="KW-1185">Reference proteome</keyword>
<dbReference type="SMART" id="SM00892">
    <property type="entry name" value="Endonuclease_NS"/>
    <property type="match status" value="3"/>
</dbReference>
<dbReference type="GO" id="GO:0004521">
    <property type="term" value="F:RNA endonuclease activity"/>
    <property type="evidence" value="ECO:0007669"/>
    <property type="project" value="TreeGrafter"/>
</dbReference>
<sequence>MRTVLVLAAFLAAAAALPTEIPEPGQLALVLGEEDFEDYLDAWLELEQSKSANASNANVDARSGCTIRINGDLGQPQPVYLRGGNRYMAADGNSGQVRLNTGEQVVVACTGSGRTILHPNIAATASVATATCVNNNLVSGAGWLNGNGAFGQLTCSAHAYHDAQATTTRCWNNNIVIRVGFIVNNVFYPLYWSCFDQNRLEVIYVWYDQTPENAVHQTGVDRPSWLAGSFFPGVAVNTMYTQVNQKAVVTQYVGAALADKYITTHQFMARGHLAAKSDYVFATGQRATFYFINAAPQWQPFNAGNWNWLEQNLRARIGAAGYNTVIYTGTFGITQLRDQNNRLVDIYLVPERNQIPVPLYYYKVVYDAGRRLGTAFVSINNPYYTESEVRALTFCTDRCRNNSAFSWLNWQPDRIDIGYSFCCTVDDFRRTVPHLPAFTTNGLLAKMRTVLVLAAFVAAVVALPTEIPEPGQLALVLGEEDFEDYLDAWLELEQSKSANASVEAGPRSGCTFRVNGDLGQPQPVYLRGNRYLAASGNSGQIRLNTGEQVVIACTGSGRSIRHPNIAATRDVATATCVSNNLVSGAGWLHGNGAFGGLTCSAHSHHEAQGTTSRCWNNNLVIRVGFIVNNVFYPLYWSCFNQNRMEVLYVWYDQTPENAVHQSGVDRPSWLAGSFFPGVAVNTMYTQANQKTVVTGYVGPTLADRYITSHQFMARGHLAAKSDFVFATGQRATFYFINAAPQWQPFNAGNWNWLEQNLRARIGAAGYNTVIYTGTFGVTQLRDQNNRFVDIYLVPERNQIPVPLYFYKVVYDAARRIGTAFVSINNPYYTLAECRARQFCTDRCRGNSAFNWLNWQPDRIDLGYSFCCTVDDFRRTIPHLPAFATNGLLSTCVLLSVVQCEASSNMRTVLVLVAVVAAVTALPTEIPEPAQLALVLGEEEFEDYLDAWLELEQNKAANASNAEADPRSGCTFRINGDLGQPQPVYVRSNRLLAPNGNTGQIRLNTGEQVVIACTGSGRTIRHPNIAASRNVATATCVSNNLVSGAGWLNGNGAFGQLTCSAHSNEEAQRTTTRCFNNNFVIRVGFIVNNVFHSLYWSCFDQNRLEVLYVWYDQTRENAVHQTGVDRPNWQAGSFFPGVAVNTMYTQNNQKTVVTRYVGANLANQYITNHQFMSRGHLAAKSDYVFATGQRATFYFINAAPQWQPFNAGNWNSLEQNLRARIGAAGYNTVIYTGTFGVTQLRDQNNRFVDIYLVPERNQIPVPLYFYKVAYDASRRLGTAFISINNPYYTLAECRARQFCTDRCRGNSAFNWLRWQPDRIDIGYSFCCTVDDFRRTIPHLPSFSTNGLLT</sequence>
<dbReference type="Proteomes" id="UP000829999">
    <property type="component" value="Chromosome 27"/>
</dbReference>
<feature type="chain" id="PRO_5040399657" evidence="6">
    <location>
        <begin position="17"/>
        <end position="1348"/>
    </location>
</feature>
<protein>
    <submittedName>
        <fullName evidence="10">Uncharacterized protein LOC118263773</fullName>
    </submittedName>
</protein>
<dbReference type="Pfam" id="PF01223">
    <property type="entry name" value="Endonuclease_NS"/>
    <property type="match status" value="3"/>
</dbReference>
<feature type="domain" description="DNA/RNA non-specific endonuclease/pyrophosphatase/phosphodiesterase" evidence="8">
    <location>
        <begin position="187"/>
        <end position="428"/>
    </location>
</feature>
<evidence type="ECO:0000256" key="6">
    <source>
        <dbReference type="SAM" id="SignalP"/>
    </source>
</evidence>
<dbReference type="GO" id="GO:0005743">
    <property type="term" value="C:mitochondrial inner membrane"/>
    <property type="evidence" value="ECO:0007669"/>
    <property type="project" value="TreeGrafter"/>
</dbReference>
<organism evidence="9 10">
    <name type="scientific">Spodoptera frugiperda</name>
    <name type="common">Fall armyworm</name>
    <dbReference type="NCBI Taxonomy" id="7108"/>
    <lineage>
        <taxon>Eukaryota</taxon>
        <taxon>Metazoa</taxon>
        <taxon>Ecdysozoa</taxon>
        <taxon>Arthropoda</taxon>
        <taxon>Hexapoda</taxon>
        <taxon>Insecta</taxon>
        <taxon>Pterygota</taxon>
        <taxon>Neoptera</taxon>
        <taxon>Endopterygota</taxon>
        <taxon>Lepidoptera</taxon>
        <taxon>Glossata</taxon>
        <taxon>Ditrysia</taxon>
        <taxon>Noctuoidea</taxon>
        <taxon>Noctuidae</taxon>
        <taxon>Amphipyrinae</taxon>
        <taxon>Spodoptera</taxon>
    </lineage>
</organism>
<dbReference type="PANTHER" id="PTHR13966:SF19">
    <property type="entry name" value="NUCLEASE EXOG, MITOCHONDRIAL"/>
    <property type="match status" value="1"/>
</dbReference>
<evidence type="ECO:0000313" key="9">
    <source>
        <dbReference type="Proteomes" id="UP000829999"/>
    </source>
</evidence>
<evidence type="ECO:0000256" key="3">
    <source>
        <dbReference type="ARBA" id="ARBA00022759"/>
    </source>
</evidence>
<dbReference type="OrthoDB" id="5960141at2759"/>
<dbReference type="RefSeq" id="XP_050561590.1">
    <property type="nucleotide sequence ID" value="XM_050705633.1"/>
</dbReference>
<feature type="domain" description="DNA/RNA non-specific endonuclease/pyrophosphatase/phosphodiesterase" evidence="8">
    <location>
        <begin position="1090"/>
        <end position="1331"/>
    </location>
</feature>
<dbReference type="PANTHER" id="PTHR13966">
    <property type="entry name" value="ENDONUCLEASE RELATED"/>
    <property type="match status" value="1"/>
</dbReference>
<feature type="domain" description="ENPP1-3/EXOG-like endonuclease/phosphodiesterase" evidence="7">
    <location>
        <begin position="1091"/>
        <end position="1304"/>
    </location>
</feature>
<dbReference type="GO" id="GO:0003676">
    <property type="term" value="F:nucleic acid binding"/>
    <property type="evidence" value="ECO:0007669"/>
    <property type="project" value="InterPro"/>
</dbReference>
<dbReference type="GO" id="GO:0046872">
    <property type="term" value="F:metal ion binding"/>
    <property type="evidence" value="ECO:0007669"/>
    <property type="project" value="UniProtKB-KW"/>
</dbReference>
<evidence type="ECO:0000313" key="10">
    <source>
        <dbReference type="RefSeq" id="XP_050561590.1"/>
    </source>
</evidence>
<dbReference type="InterPro" id="IPR020821">
    <property type="entry name" value="ENPP1-3/EXOG-like_nuc-like"/>
</dbReference>
<keyword evidence="6" id="KW-0732">Signal</keyword>
<dbReference type="InterPro" id="IPR001604">
    <property type="entry name" value="Endo_G_ENPP1-like_dom"/>
</dbReference>
<evidence type="ECO:0000256" key="5">
    <source>
        <dbReference type="PIRSR" id="PIRSR640255-2"/>
    </source>
</evidence>
<dbReference type="CTD" id="5656958"/>
<feature type="signal peptide" evidence="6">
    <location>
        <begin position="1"/>
        <end position="16"/>
    </location>
</feature>
<dbReference type="InterPro" id="IPR044929">
    <property type="entry name" value="DNA/RNA_non-sp_Endonuclease_sf"/>
</dbReference>
<accession>A0A9R0F6U2</accession>
<feature type="active site" description="Proton acceptor" evidence="4">
    <location>
        <position position="1175"/>
    </location>
</feature>
<dbReference type="GO" id="GO:0006309">
    <property type="term" value="P:apoptotic DNA fragmentation"/>
    <property type="evidence" value="ECO:0007669"/>
    <property type="project" value="TreeGrafter"/>
</dbReference>
<evidence type="ECO:0000259" key="7">
    <source>
        <dbReference type="SMART" id="SM00477"/>
    </source>
</evidence>
<evidence type="ECO:0000259" key="8">
    <source>
        <dbReference type="SMART" id="SM00892"/>
    </source>
</evidence>
<dbReference type="InterPro" id="IPR040255">
    <property type="entry name" value="Non-specific_endonuclease"/>
</dbReference>
<name>A0A9R0F6U2_SPOFR</name>
<keyword evidence="3" id="KW-0378">Hydrolase</keyword>
<evidence type="ECO:0000256" key="2">
    <source>
        <dbReference type="ARBA" id="ARBA00022722"/>
    </source>
</evidence>
<feature type="binding site" evidence="5">
    <location>
        <position position="1205"/>
    </location>
    <ligand>
        <name>Mg(2+)</name>
        <dbReference type="ChEBI" id="CHEBI:18420"/>
        <note>catalytic</note>
    </ligand>
</feature>
<gene>
    <name evidence="10" type="primary">LOC118263773</name>
</gene>
<feature type="domain" description="DNA/RNA non-specific endonuclease/pyrophosphatase/phosphodiesterase" evidence="8">
    <location>
        <begin position="631"/>
        <end position="872"/>
    </location>
</feature>
<dbReference type="GeneID" id="118263773"/>
<dbReference type="FunFam" id="3.40.570.10:FF:000007">
    <property type="entry name" value="Alkaline nuclease"/>
    <property type="match status" value="3"/>
</dbReference>
<proteinExistence type="inferred from homology"/>
<dbReference type="SMART" id="SM00477">
    <property type="entry name" value="NUC"/>
    <property type="match status" value="1"/>
</dbReference>
<keyword evidence="5" id="KW-0479">Metal-binding</keyword>
<reference evidence="10" key="1">
    <citation type="submission" date="2025-08" db="UniProtKB">
        <authorList>
            <consortium name="RefSeq"/>
        </authorList>
    </citation>
    <scope>IDENTIFICATION</scope>
    <source>
        <tissue evidence="10">Whole larval tissue</tissue>
    </source>
</reference>
<evidence type="ECO:0000256" key="4">
    <source>
        <dbReference type="PIRSR" id="PIRSR640255-1"/>
    </source>
</evidence>
<keyword evidence="3" id="KW-0255">Endonuclease</keyword>
<dbReference type="SUPFAM" id="SSF54060">
    <property type="entry name" value="His-Me finger endonucleases"/>
    <property type="match status" value="3"/>
</dbReference>
<comment type="similarity">
    <text evidence="1">Belongs to the DNA/RNA non-specific endonuclease family.</text>
</comment>
<evidence type="ECO:0000256" key="1">
    <source>
        <dbReference type="ARBA" id="ARBA00010052"/>
    </source>
</evidence>
<keyword evidence="2" id="KW-0540">Nuclease</keyword>
<dbReference type="InterPro" id="IPR044925">
    <property type="entry name" value="His-Me_finger_sf"/>
</dbReference>
<dbReference type="Gene3D" id="3.40.570.10">
    <property type="entry name" value="Extracellular Endonuclease, subunit A"/>
    <property type="match status" value="3"/>
</dbReference>
<dbReference type="GO" id="GO:0005634">
    <property type="term" value="C:nucleus"/>
    <property type="evidence" value="ECO:0007669"/>
    <property type="project" value="TreeGrafter"/>
</dbReference>